<reference evidence="3" key="1">
    <citation type="journal article" date="2013" name="Nature">
        <title>Pan genome of the phytoplankton Emiliania underpins its global distribution.</title>
        <authorList>
            <person name="Read B.A."/>
            <person name="Kegel J."/>
            <person name="Klute M.J."/>
            <person name="Kuo A."/>
            <person name="Lefebvre S.C."/>
            <person name="Maumus F."/>
            <person name="Mayer C."/>
            <person name="Miller J."/>
            <person name="Monier A."/>
            <person name="Salamov A."/>
            <person name="Young J."/>
            <person name="Aguilar M."/>
            <person name="Claverie J.M."/>
            <person name="Frickenhaus S."/>
            <person name="Gonzalez K."/>
            <person name="Herman E.K."/>
            <person name="Lin Y.C."/>
            <person name="Napier J."/>
            <person name="Ogata H."/>
            <person name="Sarno A.F."/>
            <person name="Shmutz J."/>
            <person name="Schroeder D."/>
            <person name="de Vargas C."/>
            <person name="Verret F."/>
            <person name="von Dassow P."/>
            <person name="Valentin K."/>
            <person name="Van de Peer Y."/>
            <person name="Wheeler G."/>
            <person name="Dacks J.B."/>
            <person name="Delwiche C.F."/>
            <person name="Dyhrman S.T."/>
            <person name="Glockner G."/>
            <person name="John U."/>
            <person name="Richards T."/>
            <person name="Worden A.Z."/>
            <person name="Zhang X."/>
            <person name="Grigoriev I.V."/>
            <person name="Allen A.E."/>
            <person name="Bidle K."/>
            <person name="Borodovsky M."/>
            <person name="Bowler C."/>
            <person name="Brownlee C."/>
            <person name="Cock J.M."/>
            <person name="Elias M."/>
            <person name="Gladyshev V.N."/>
            <person name="Groth M."/>
            <person name="Guda C."/>
            <person name="Hadaegh A."/>
            <person name="Iglesias-Rodriguez M.D."/>
            <person name="Jenkins J."/>
            <person name="Jones B.M."/>
            <person name="Lawson T."/>
            <person name="Leese F."/>
            <person name="Lindquist E."/>
            <person name="Lobanov A."/>
            <person name="Lomsadze A."/>
            <person name="Malik S.B."/>
            <person name="Marsh M.E."/>
            <person name="Mackinder L."/>
            <person name="Mock T."/>
            <person name="Mueller-Roeber B."/>
            <person name="Pagarete A."/>
            <person name="Parker M."/>
            <person name="Probert I."/>
            <person name="Quesneville H."/>
            <person name="Raines C."/>
            <person name="Rensing S.A."/>
            <person name="Riano-Pachon D.M."/>
            <person name="Richier S."/>
            <person name="Rokitta S."/>
            <person name="Shiraiwa Y."/>
            <person name="Soanes D.M."/>
            <person name="van der Giezen M."/>
            <person name="Wahlund T.M."/>
            <person name="Williams B."/>
            <person name="Wilson W."/>
            <person name="Wolfe G."/>
            <person name="Wurch L.L."/>
        </authorList>
    </citation>
    <scope>NUCLEOTIDE SEQUENCE</scope>
</reference>
<proteinExistence type="predicted"/>
<name>A0A0D3JV34_EMIH1</name>
<sequence length="103" mass="11236">MTAALASAGCRVVEMHARSSSLDERRVEDTFVVQSVGRQLDDDALEEVSARVLAATKDPLQARSLKAELARLQEEVAELRRRNGVLERAMARAAIKTFPSGQG</sequence>
<dbReference type="GeneID" id="17272914"/>
<evidence type="ECO:0000313" key="2">
    <source>
        <dbReference type="EnsemblProtists" id="EOD27369"/>
    </source>
</evidence>
<dbReference type="Proteomes" id="UP000013827">
    <property type="component" value="Unassembled WGS sequence"/>
</dbReference>
<dbReference type="PaxDb" id="2903-EOD27369"/>
<evidence type="ECO:0008006" key="4">
    <source>
        <dbReference type="Google" id="ProtNLM"/>
    </source>
</evidence>
<reference evidence="2" key="2">
    <citation type="submission" date="2024-10" db="UniProtKB">
        <authorList>
            <consortium name="EnsemblProtists"/>
        </authorList>
    </citation>
    <scope>IDENTIFICATION</scope>
</reference>
<evidence type="ECO:0000313" key="3">
    <source>
        <dbReference type="Proteomes" id="UP000013827"/>
    </source>
</evidence>
<protein>
    <recommendedName>
        <fullName evidence="4">ACT domain-containing protein</fullName>
    </recommendedName>
</protein>
<dbReference type="AlphaFoldDB" id="A0A0D3JV34"/>
<keyword evidence="1" id="KW-0175">Coiled coil</keyword>
<feature type="coiled-coil region" evidence="1">
    <location>
        <begin position="62"/>
        <end position="89"/>
    </location>
</feature>
<organism evidence="2 3">
    <name type="scientific">Emiliania huxleyi (strain CCMP1516)</name>
    <dbReference type="NCBI Taxonomy" id="280463"/>
    <lineage>
        <taxon>Eukaryota</taxon>
        <taxon>Haptista</taxon>
        <taxon>Haptophyta</taxon>
        <taxon>Prymnesiophyceae</taxon>
        <taxon>Isochrysidales</taxon>
        <taxon>Noelaerhabdaceae</taxon>
        <taxon>Emiliania</taxon>
    </lineage>
</organism>
<evidence type="ECO:0000256" key="1">
    <source>
        <dbReference type="SAM" id="Coils"/>
    </source>
</evidence>
<keyword evidence="3" id="KW-1185">Reference proteome</keyword>
<dbReference type="RefSeq" id="XP_005779798.1">
    <property type="nucleotide sequence ID" value="XM_005779741.1"/>
</dbReference>
<dbReference type="HOGENOM" id="CLU_2268897_0_0_1"/>
<accession>A0A0D3JV34</accession>
<dbReference type="KEGG" id="ehx:EMIHUDRAFT_235986"/>
<dbReference type="EnsemblProtists" id="EOD27369">
    <property type="protein sequence ID" value="EOD27369"/>
    <property type="gene ID" value="EMIHUDRAFT_235986"/>
</dbReference>